<keyword evidence="3" id="KW-1185">Reference proteome</keyword>
<keyword evidence="1" id="KW-0812">Transmembrane</keyword>
<dbReference type="InterPro" id="IPR043148">
    <property type="entry name" value="TagF_C"/>
</dbReference>
<evidence type="ECO:0000313" key="3">
    <source>
        <dbReference type="Proteomes" id="UP001168575"/>
    </source>
</evidence>
<dbReference type="Proteomes" id="UP001168575">
    <property type="component" value="Unassembled WGS sequence"/>
</dbReference>
<sequence length="505" mass="58542">MSWIMPVLACLSAVAMGFAQNRINPLQKEQSKAEKNMTNGLSIGLSLFLGIFVAAGMCFYWIVSNLSAIIIQALCNICIKPKKYIDYADLEESRKELEELESIDGKEKKKWWQKDPLAKREKQDYKKFLKVVDKHIVFYSEGSGFYKYFKGAIEHLLKHSKGNIHYITNDPNDQIFEIAKQEPRIRPYYIGQKKAITLMMKMDADVCVLTLEDFDNYYIKRSYIRDDVEYIFFFHHMTSTHMVARKEAYDKFDTIMCVGPHHNAEIRKREEMYNLPEKKLVNCGYPLIDEEIEAFANLESENDRPTILIAPSWQEDCILDSCINEMIDALLGRGWKIIVRPHPEYTKRYAARWKALQANYAHVSAEELYFEQDFSSNKTIFSSDIIITDWSSVSVEFAFSTCKPAISVDTKMKVQNPDWEELGIEPTDISLRDKIGKSMKPEELSTLGDVVADMLEHQSEWHSELEKLRSETIYNIGHSAEIAGEFLLEEVLRKQAEKQLEKEGE</sequence>
<comment type="caution">
    <text evidence="2">The sequence shown here is derived from an EMBL/GenBank/DDBJ whole genome shotgun (WGS) entry which is preliminary data.</text>
</comment>
<evidence type="ECO:0000313" key="2">
    <source>
        <dbReference type="EMBL" id="MDO4841243.1"/>
    </source>
</evidence>
<protein>
    <submittedName>
        <fullName evidence="2">CDP-glycerol glycerophosphotransferase family protein</fullName>
    </submittedName>
</protein>
<dbReference type="AlphaFoldDB" id="A0AA43U5I6"/>
<dbReference type="GO" id="GO:0047355">
    <property type="term" value="F:CDP-glycerol glycerophosphotransferase activity"/>
    <property type="evidence" value="ECO:0007669"/>
    <property type="project" value="InterPro"/>
</dbReference>
<evidence type="ECO:0000256" key="1">
    <source>
        <dbReference type="SAM" id="Phobius"/>
    </source>
</evidence>
<keyword evidence="1" id="KW-1133">Transmembrane helix</keyword>
<keyword evidence="1" id="KW-0472">Membrane</keyword>
<dbReference type="EMBL" id="JAUMVS010000007">
    <property type="protein sequence ID" value="MDO4841243.1"/>
    <property type="molecule type" value="Genomic_DNA"/>
</dbReference>
<dbReference type="GO" id="GO:0016020">
    <property type="term" value="C:membrane"/>
    <property type="evidence" value="ECO:0007669"/>
    <property type="project" value="InterPro"/>
</dbReference>
<dbReference type="Pfam" id="PF04464">
    <property type="entry name" value="Glyphos_transf"/>
    <property type="match status" value="1"/>
</dbReference>
<organism evidence="2 3">
    <name type="scientific">Phoenicibacter congonensis</name>
    <dbReference type="NCBI Taxonomy" id="1944646"/>
    <lineage>
        <taxon>Bacteria</taxon>
        <taxon>Bacillati</taxon>
        <taxon>Actinomycetota</taxon>
        <taxon>Coriobacteriia</taxon>
        <taxon>Eggerthellales</taxon>
        <taxon>Eggerthellaceae</taxon>
        <taxon>Phoenicibacter</taxon>
    </lineage>
</organism>
<gene>
    <name evidence="2" type="ORF">Q3982_01005</name>
</gene>
<accession>A0AA43U5I6</accession>
<dbReference type="InterPro" id="IPR007554">
    <property type="entry name" value="Glycerophosphate_synth"/>
</dbReference>
<proteinExistence type="predicted"/>
<feature type="transmembrane region" description="Helical" evidence="1">
    <location>
        <begin position="43"/>
        <end position="63"/>
    </location>
</feature>
<dbReference type="Gene3D" id="3.40.50.12580">
    <property type="match status" value="1"/>
</dbReference>
<reference evidence="2" key="1">
    <citation type="submission" date="2023-07" db="EMBL/GenBank/DDBJ databases">
        <title>Between Cages and Wild: Unraveling the Impact of Captivity on Animal Microbiomes and Antimicrobial Resistance.</title>
        <authorList>
            <person name="Schmartz G.P."/>
            <person name="Rehner J."/>
            <person name="Schuff M.J."/>
            <person name="Becker S.L."/>
            <person name="Kravczyk M."/>
            <person name="Gurevich A."/>
            <person name="Francke R."/>
            <person name="Mueller R."/>
            <person name="Keller V."/>
            <person name="Keller A."/>
        </authorList>
    </citation>
    <scope>NUCLEOTIDE SEQUENCE</scope>
    <source>
        <strain evidence="2">S12M_St_49</strain>
    </source>
</reference>
<name>A0AA43U5I6_9ACTN</name>